<accession>A0A1H8HWJ4</accession>
<protein>
    <submittedName>
        <fullName evidence="2">Uncharacterized membrane protein</fullName>
    </submittedName>
</protein>
<reference evidence="2 3" key="1">
    <citation type="submission" date="2016-10" db="EMBL/GenBank/DDBJ databases">
        <authorList>
            <person name="de Groot N.N."/>
        </authorList>
    </citation>
    <scope>NUCLEOTIDE SEQUENCE [LARGE SCALE GENOMIC DNA]</scope>
    <source>
        <strain evidence="2 3">DSM 3857</strain>
    </source>
</reference>
<dbReference type="Pfam" id="PF13801">
    <property type="entry name" value="Metal_resist"/>
    <property type="match status" value="1"/>
</dbReference>
<gene>
    <name evidence="2" type="ORF">SAMN04488103_10659</name>
</gene>
<dbReference type="InterPro" id="IPR025961">
    <property type="entry name" value="Metal_resist"/>
</dbReference>
<organism evidence="2 3">
    <name type="scientific">Gemmobacter aquatilis</name>
    <dbReference type="NCBI Taxonomy" id="933059"/>
    <lineage>
        <taxon>Bacteria</taxon>
        <taxon>Pseudomonadati</taxon>
        <taxon>Pseudomonadota</taxon>
        <taxon>Alphaproteobacteria</taxon>
        <taxon>Rhodobacterales</taxon>
        <taxon>Paracoccaceae</taxon>
        <taxon>Gemmobacter</taxon>
    </lineage>
</organism>
<keyword evidence="1" id="KW-0472">Membrane</keyword>
<keyword evidence="1" id="KW-0812">Transmembrane</keyword>
<sequence length="161" mass="17824">MDDTTFQTPKARFPRGMRILLVASLALNLLVLGGVGGMILKGPPPRHDLVRDLGFGAFTEALSDADRAALRSDFLRRTPDLQAKRAEMRGDLDLVLAALRATPFDPAALDAAMARQSVRIEARIAMGQALMRDRFVAMSPQDRAAFADRLERSLLRHRDDR</sequence>
<feature type="transmembrane region" description="Helical" evidence="1">
    <location>
        <begin position="19"/>
        <end position="40"/>
    </location>
</feature>
<dbReference type="STRING" id="933059.SAMN04488103_10659"/>
<name>A0A1H8HWJ4_9RHOB</name>
<dbReference type="Proteomes" id="UP000198761">
    <property type="component" value="Unassembled WGS sequence"/>
</dbReference>
<keyword evidence="3" id="KW-1185">Reference proteome</keyword>
<dbReference type="RefSeq" id="WP_091301587.1">
    <property type="nucleotide sequence ID" value="NZ_FOCE01000006.1"/>
</dbReference>
<dbReference type="AlphaFoldDB" id="A0A1H8HWJ4"/>
<evidence type="ECO:0000313" key="2">
    <source>
        <dbReference type="EMBL" id="SEN60384.1"/>
    </source>
</evidence>
<proteinExistence type="predicted"/>
<dbReference type="EMBL" id="FOCE01000006">
    <property type="protein sequence ID" value="SEN60384.1"/>
    <property type="molecule type" value="Genomic_DNA"/>
</dbReference>
<evidence type="ECO:0000313" key="3">
    <source>
        <dbReference type="Proteomes" id="UP000198761"/>
    </source>
</evidence>
<dbReference type="OrthoDB" id="7876971at2"/>
<evidence type="ECO:0000256" key="1">
    <source>
        <dbReference type="SAM" id="Phobius"/>
    </source>
</evidence>
<keyword evidence="1" id="KW-1133">Transmembrane helix</keyword>